<gene>
    <name evidence="3" type="ORF">EDD65_105159</name>
</gene>
<dbReference type="InterPro" id="IPR046865">
    <property type="entry name" value="FapA_b_solenoid"/>
</dbReference>
<feature type="domain" description="Flagellar Assembly Protein A N-terminal region" evidence="2">
    <location>
        <begin position="9"/>
        <end position="182"/>
    </location>
</feature>
<name>A0A4V2UU91_9FIRM</name>
<reference evidence="3 4" key="1">
    <citation type="submission" date="2019-03" db="EMBL/GenBank/DDBJ databases">
        <title>Genomic Encyclopedia of Type Strains, Phase IV (KMG-IV): sequencing the most valuable type-strain genomes for metagenomic binning, comparative biology and taxonomic classification.</title>
        <authorList>
            <person name="Goeker M."/>
        </authorList>
    </citation>
    <scope>NUCLEOTIDE SEQUENCE [LARGE SCALE GENOMIC DNA]</scope>
    <source>
        <strain evidence="3 4">DSM 26752</strain>
    </source>
</reference>
<keyword evidence="1" id="KW-0175">Coiled coil</keyword>
<dbReference type="PANTHER" id="PTHR38032:SF1">
    <property type="entry name" value="RNA-BINDING PROTEIN KHPB N-TERMINAL DOMAIN-CONTAINING PROTEIN"/>
    <property type="match status" value="1"/>
</dbReference>
<comment type="caution">
    <text evidence="3">The sequence shown here is derived from an EMBL/GenBank/DDBJ whole genome shotgun (WGS) entry which is preliminary data.</text>
</comment>
<feature type="coiled-coil region" evidence="1">
    <location>
        <begin position="336"/>
        <end position="411"/>
    </location>
</feature>
<evidence type="ECO:0000256" key="1">
    <source>
        <dbReference type="SAM" id="Coils"/>
    </source>
</evidence>
<protein>
    <recommendedName>
        <fullName evidence="2">Flagellar Assembly Protein A N-terminal region domain-containing protein</fullName>
    </recommendedName>
</protein>
<organism evidence="3 4">
    <name type="scientific">Keratinibaculum paraultunense</name>
    <dbReference type="NCBI Taxonomy" id="1278232"/>
    <lineage>
        <taxon>Bacteria</taxon>
        <taxon>Bacillati</taxon>
        <taxon>Bacillota</taxon>
        <taxon>Tissierellia</taxon>
        <taxon>Tissierellales</taxon>
        <taxon>Tepidimicrobiaceae</taxon>
        <taxon>Keratinibaculum</taxon>
    </lineage>
</organism>
<sequence length="462" mass="51630">MHKISPNVMLEISRDGMKAYITLVKDKNDNIPKWDDKDIEQTIANIKEIIKVGLKEDELSWLLSSQYCDEKICIAEGIEPIDGKDGYIKYYFDIEKKLVPKLLEDGTVDYRELGIVNNVKKGDILAEIIPPKEGKDGYKVTGEPIHCRKGKMPKFRYGKNVKLSEDGKYLISEKDGLVELKDGRVIVSEIFEVDNVDNKVGNIDFNGSVMVRGNVLNGFRIKASGDVEVKGIVEGGYIENTGDVIVKQGIQGYNRLTINTKGSVTTKFVENAVLNVGGNVTAEAIMHSEVSSKGNVTVLGKRGLIVGGICRARKEIRANIIGSSMATVTVLEVGIDPDVKNKIKELQKRIDIAEENLNKVMKSLSLLDNLKKVSRLDDDKVQIYIKLLKTKNSLLEELNILKNEYENIKVSVQDLDKGRVKVADTIYPGVKIIIGNSIFYVRDEMHKCIFYKDEGEIKVGPY</sequence>
<dbReference type="RefSeq" id="WP_132027279.1">
    <property type="nucleotide sequence ID" value="NZ_CP068564.1"/>
</dbReference>
<proteinExistence type="predicted"/>
<dbReference type="AlphaFoldDB" id="A0A4V2UU91"/>
<evidence type="ECO:0000313" key="3">
    <source>
        <dbReference type="EMBL" id="TCS89685.1"/>
    </source>
</evidence>
<keyword evidence="4" id="KW-1185">Reference proteome</keyword>
<evidence type="ECO:0000259" key="2">
    <source>
        <dbReference type="Pfam" id="PF20250"/>
    </source>
</evidence>
<dbReference type="Pfam" id="PF03961">
    <property type="entry name" value="FapA"/>
    <property type="match status" value="1"/>
</dbReference>
<dbReference type="EMBL" id="SMAE01000005">
    <property type="protein sequence ID" value="TCS89685.1"/>
    <property type="molecule type" value="Genomic_DNA"/>
</dbReference>
<dbReference type="InterPro" id="IPR005646">
    <property type="entry name" value="FapA"/>
</dbReference>
<dbReference type="OrthoDB" id="9816426at2"/>
<dbReference type="Proteomes" id="UP000294567">
    <property type="component" value="Unassembled WGS sequence"/>
</dbReference>
<accession>A0A4V2UU91</accession>
<dbReference type="InterPro" id="IPR046866">
    <property type="entry name" value="FapA_N"/>
</dbReference>
<evidence type="ECO:0000313" key="4">
    <source>
        <dbReference type="Proteomes" id="UP000294567"/>
    </source>
</evidence>
<dbReference type="PANTHER" id="PTHR38032">
    <property type="entry name" value="POLYMERASE-RELATED"/>
    <property type="match status" value="1"/>
</dbReference>
<dbReference type="Pfam" id="PF20250">
    <property type="entry name" value="FapA_N"/>
    <property type="match status" value="1"/>
</dbReference>